<dbReference type="EnsemblMetazoa" id="XM_778707">
    <property type="protein sequence ID" value="XP_783800"/>
    <property type="gene ID" value="LOC578545"/>
</dbReference>
<evidence type="ECO:0000313" key="7">
    <source>
        <dbReference type="Proteomes" id="UP000007110"/>
    </source>
</evidence>
<organism evidence="6 7">
    <name type="scientific">Strongylocentrotus purpuratus</name>
    <name type="common">Purple sea urchin</name>
    <dbReference type="NCBI Taxonomy" id="7668"/>
    <lineage>
        <taxon>Eukaryota</taxon>
        <taxon>Metazoa</taxon>
        <taxon>Echinodermata</taxon>
        <taxon>Eleutherozoa</taxon>
        <taxon>Echinozoa</taxon>
        <taxon>Echinoidea</taxon>
        <taxon>Euechinoidea</taxon>
        <taxon>Echinacea</taxon>
        <taxon>Camarodonta</taxon>
        <taxon>Echinidea</taxon>
        <taxon>Strongylocentrotidae</taxon>
        <taxon>Strongylocentrotus</taxon>
    </lineage>
</organism>
<sequence length="310" mass="36629">MASFYMAVSMCIFYCICLILHAVHLEAKVTDPHREPSKCEVCKFVATELQDTMADTGKTSDVLHLGYRIDQPKRHIKYRLSELRLLETLDEVCPKILQYNIHAERHNSRRFSKGMSETMGTLHGLVDKGVKVELGIPLEMWDEPSAAVTKMKQYCDTMVEQHEEAIENWFFKTDQEKPLLEYLCRERVLPKEESECLDEEWTGNEKVDYNREAEEEREEEEREAKLKKERKKKKKQEKLAREKAAKKAKGLTKGEEEDELEDDDDVAERKRQMRKEMARQKKKKSPKEMNREKNEDISKQLKKRKKKTEL</sequence>
<feature type="compositionally biased region" description="Basic and acidic residues" evidence="3">
    <location>
        <begin position="267"/>
        <end position="279"/>
    </location>
</feature>
<evidence type="ECO:0000313" key="6">
    <source>
        <dbReference type="EnsemblMetazoa" id="XP_783800"/>
    </source>
</evidence>
<dbReference type="OMA" id="NVCQRLM"/>
<dbReference type="KEGG" id="spu:578545"/>
<feature type="domain" description="DUF3456" evidence="5">
    <location>
        <begin position="38"/>
        <end position="193"/>
    </location>
</feature>
<dbReference type="PANTHER" id="PTHR15382">
    <property type="entry name" value="CTG4A-RELATED"/>
    <property type="match status" value="1"/>
</dbReference>
<feature type="region of interest" description="Disordered" evidence="3">
    <location>
        <begin position="208"/>
        <end position="310"/>
    </location>
</feature>
<dbReference type="RefSeq" id="XP_783800.3">
    <property type="nucleotide sequence ID" value="XM_778707.5"/>
</dbReference>
<feature type="compositionally biased region" description="Basic and acidic residues" evidence="3">
    <location>
        <begin position="286"/>
        <end position="299"/>
    </location>
</feature>
<evidence type="ECO:0000256" key="2">
    <source>
        <dbReference type="ARBA" id="ARBA00022729"/>
    </source>
</evidence>
<dbReference type="Proteomes" id="UP000007110">
    <property type="component" value="Unassembled WGS sequence"/>
</dbReference>
<evidence type="ECO:0000256" key="3">
    <source>
        <dbReference type="SAM" id="MobiDB-lite"/>
    </source>
</evidence>
<feature type="signal peptide" evidence="4">
    <location>
        <begin position="1"/>
        <end position="22"/>
    </location>
</feature>
<proteinExistence type="inferred from homology"/>
<dbReference type="FunCoup" id="A0A7M7TGB6">
    <property type="interactions" value="616"/>
</dbReference>
<feature type="compositionally biased region" description="Basic residues" evidence="3">
    <location>
        <begin position="225"/>
        <end position="236"/>
    </location>
</feature>
<name>A0A7M7TGB6_STRPU</name>
<dbReference type="AlphaFoldDB" id="A0A7M7TGB6"/>
<dbReference type="OrthoDB" id="6020060at2759"/>
<dbReference type="GeneID" id="578545"/>
<accession>A0A7M7TGB6</accession>
<reference evidence="6" key="2">
    <citation type="submission" date="2021-01" db="UniProtKB">
        <authorList>
            <consortium name="EnsemblMetazoa"/>
        </authorList>
    </citation>
    <scope>IDENTIFICATION</scope>
</reference>
<evidence type="ECO:0000256" key="1">
    <source>
        <dbReference type="ARBA" id="ARBA00007285"/>
    </source>
</evidence>
<protein>
    <recommendedName>
        <fullName evidence="5">DUF3456 domain-containing protein</fullName>
    </recommendedName>
</protein>
<feature type="chain" id="PRO_5029508875" description="DUF3456 domain-containing protein" evidence="4">
    <location>
        <begin position="23"/>
        <end position="310"/>
    </location>
</feature>
<comment type="similarity">
    <text evidence="1">Belongs to the canopy family.</text>
</comment>
<dbReference type="Pfam" id="PF11938">
    <property type="entry name" value="DUF3456"/>
    <property type="match status" value="1"/>
</dbReference>
<dbReference type="PANTHER" id="PTHR15382:SF8">
    <property type="entry name" value="CANOPY B"/>
    <property type="match status" value="1"/>
</dbReference>
<evidence type="ECO:0000259" key="5">
    <source>
        <dbReference type="Pfam" id="PF11938"/>
    </source>
</evidence>
<feature type="compositionally biased region" description="Basic residues" evidence="3">
    <location>
        <begin position="300"/>
        <end position="310"/>
    </location>
</feature>
<keyword evidence="2 4" id="KW-0732">Signal</keyword>
<dbReference type="InterPro" id="IPR021852">
    <property type="entry name" value="DUF3456"/>
</dbReference>
<dbReference type="InParanoid" id="A0A7M7TGB6"/>
<evidence type="ECO:0000256" key="4">
    <source>
        <dbReference type="SAM" id="SignalP"/>
    </source>
</evidence>
<reference evidence="7" key="1">
    <citation type="submission" date="2015-02" db="EMBL/GenBank/DDBJ databases">
        <title>Genome sequencing for Strongylocentrotus purpuratus.</title>
        <authorList>
            <person name="Murali S."/>
            <person name="Liu Y."/>
            <person name="Vee V."/>
            <person name="English A."/>
            <person name="Wang M."/>
            <person name="Skinner E."/>
            <person name="Han Y."/>
            <person name="Muzny D.M."/>
            <person name="Worley K.C."/>
            <person name="Gibbs R.A."/>
        </authorList>
    </citation>
    <scope>NUCLEOTIDE SEQUENCE</scope>
</reference>
<keyword evidence="7" id="KW-1185">Reference proteome</keyword>
<feature type="compositionally biased region" description="Acidic residues" evidence="3">
    <location>
        <begin position="255"/>
        <end position="266"/>
    </location>
</feature>
<dbReference type="CTD" id="245812"/>